<evidence type="ECO:0000313" key="5">
    <source>
        <dbReference type="Proteomes" id="UP000574390"/>
    </source>
</evidence>
<dbReference type="Proteomes" id="UP000574390">
    <property type="component" value="Unassembled WGS sequence"/>
</dbReference>
<feature type="region of interest" description="Disordered" evidence="2">
    <location>
        <begin position="246"/>
        <end position="359"/>
    </location>
</feature>
<evidence type="ECO:0000259" key="3">
    <source>
        <dbReference type="PROSITE" id="PS50086"/>
    </source>
</evidence>
<dbReference type="InterPro" id="IPR027417">
    <property type="entry name" value="P-loop_NTPase"/>
</dbReference>
<dbReference type="AlphaFoldDB" id="A0A7J6PWQ5"/>
<dbReference type="InterPro" id="IPR000195">
    <property type="entry name" value="Rab-GAP-TBC_dom"/>
</dbReference>
<dbReference type="PANTHER" id="PTHR47219">
    <property type="entry name" value="RAB GTPASE-ACTIVATING PROTEIN 1-LIKE"/>
    <property type="match status" value="1"/>
</dbReference>
<dbReference type="SMART" id="SM00164">
    <property type="entry name" value="TBC"/>
    <property type="match status" value="1"/>
</dbReference>
<evidence type="ECO:0000256" key="2">
    <source>
        <dbReference type="SAM" id="MobiDB-lite"/>
    </source>
</evidence>
<dbReference type="GO" id="GO:0005096">
    <property type="term" value="F:GTPase activator activity"/>
    <property type="evidence" value="ECO:0007669"/>
    <property type="project" value="TreeGrafter"/>
</dbReference>
<reference evidence="4 5" key="1">
    <citation type="submission" date="2020-04" db="EMBL/GenBank/DDBJ databases">
        <title>Perkinsus olseni comparative genomics.</title>
        <authorList>
            <person name="Bogema D.R."/>
        </authorList>
    </citation>
    <scope>NUCLEOTIDE SEQUENCE [LARGE SCALE GENOMIC DNA]</scope>
    <source>
        <strain evidence="4">ATCC PRA-205</strain>
    </source>
</reference>
<dbReference type="GO" id="GO:0031267">
    <property type="term" value="F:small GTPase binding"/>
    <property type="evidence" value="ECO:0007669"/>
    <property type="project" value="TreeGrafter"/>
</dbReference>
<dbReference type="Pfam" id="PF00566">
    <property type="entry name" value="RabGAP-TBC"/>
    <property type="match status" value="1"/>
</dbReference>
<feature type="compositionally biased region" description="Low complexity" evidence="2">
    <location>
        <begin position="269"/>
        <end position="286"/>
    </location>
</feature>
<evidence type="ECO:0000313" key="4">
    <source>
        <dbReference type="EMBL" id="KAF4700525.1"/>
    </source>
</evidence>
<dbReference type="EMBL" id="JABANM010033895">
    <property type="protein sequence ID" value="KAF4700525.1"/>
    <property type="molecule type" value="Genomic_DNA"/>
</dbReference>
<dbReference type="Gene3D" id="1.10.8.270">
    <property type="entry name" value="putative rabgap domain of human tbc1 domain family member 14 like domains"/>
    <property type="match status" value="1"/>
</dbReference>
<dbReference type="Gene3D" id="3.40.50.300">
    <property type="entry name" value="P-loop containing nucleotide triphosphate hydrolases"/>
    <property type="match status" value="1"/>
</dbReference>
<proteinExistence type="predicted"/>
<keyword evidence="1" id="KW-0175">Coiled coil</keyword>
<dbReference type="InterPro" id="IPR050302">
    <property type="entry name" value="Rab_GAP_TBC_domain"/>
</dbReference>
<accession>A0A7J6PWQ5</accession>
<comment type="caution">
    <text evidence="4">The sequence shown here is derived from an EMBL/GenBank/DDBJ whole genome shotgun (WGS) entry which is preliminary data.</text>
</comment>
<protein>
    <recommendedName>
        <fullName evidence="3">Rab-GAP TBC domain-containing protein</fullName>
    </recommendedName>
</protein>
<dbReference type="PANTHER" id="PTHR47219:SF9">
    <property type="entry name" value="GTPASE ACTIVATING PROTEIN AND CENTROSOME-ASSOCIATED, ISOFORM B"/>
    <property type="match status" value="1"/>
</dbReference>
<feature type="coiled-coil region" evidence="1">
    <location>
        <begin position="361"/>
        <end position="405"/>
    </location>
</feature>
<feature type="compositionally biased region" description="Polar residues" evidence="2">
    <location>
        <begin position="250"/>
        <end position="260"/>
    </location>
</feature>
<dbReference type="PROSITE" id="PS50086">
    <property type="entry name" value="TBC_RABGAP"/>
    <property type="match status" value="1"/>
</dbReference>
<dbReference type="Gene3D" id="1.10.472.80">
    <property type="entry name" value="Ypt/Rab-GAP domain of gyp1p, domain 3"/>
    <property type="match status" value="1"/>
</dbReference>
<dbReference type="SUPFAM" id="SSF52540">
    <property type="entry name" value="P-loop containing nucleoside triphosphate hydrolases"/>
    <property type="match status" value="1"/>
</dbReference>
<dbReference type="InterPro" id="IPR035969">
    <property type="entry name" value="Rab-GAP_TBC_sf"/>
</dbReference>
<sequence length="797" mass="87831">MPVEEGYHEEGRSAGTSLPGNAAAIDLDLERTFSHLSSAAAGRGEAKILLNRFVEEHPSVGYTQGMNYVATCLVLRHTREGHCAQEVAYQQFVAIMGHLSGLWSDGLPLLEPAIDCYSKCCRKYLPRLYARLVYLHVEPLAYLPTGWLSLFSKWLPMDCVLLVLDLVAGHGLHALLAVTLAIFHQYQDMMVQMRTMHQVLNFINRDMQLQPIEADKLISSTTMVWLPRVQRTVGREVDAAVREACVPSARKTSSSSPENQRTVEDVELSASVGSSRSADSTGLPAGEGEEPSRPPPAPTGARAADGEIRSPTVNSKPHTPDLLSPMANGTGCADRHRTVINKQDSVDHGTTDGGSSSAKEIERLKVQVADRDETIRSLRAEMRILKQERRDAIEMQMKCVRAKDELQRQLLGEIADLRYRLNDGGSMGACLCWMGKCLINRYRLSLCPLPLEWSELPPMVEDSPLCYHAVAASGGESKGCPCRIMREEDALELVRGGDASTAAIGVVAACSEEEVPNTKARLESLARVCGAGLTTHVEALILTDRPLPSSAEAVEVWEGRVGPLGVLEPEEALPERTMLMLCGLPCSGKSTMSQRYLVPAGYVRVCQDVLKSKDKTLKEVERLLKEGENIVIDRTNADKAQRAPFIALAKRFGARVCVCVLDTERETCRTRLKGREVHEGKHLTASQKNSLLIGLGMMAKRWEAPGLEEGIDDIRVASTIDEVELLGSHYQGALRCKHTEEKTSDEPGSPQPKRRKTLRNYPGRSCVHINWVLGEYFRSYTCARERPLICCEVCEGV</sequence>
<gene>
    <name evidence="4" type="ORF">FOZ62_012501</name>
</gene>
<feature type="region of interest" description="Disordered" evidence="2">
    <location>
        <begin position="738"/>
        <end position="758"/>
    </location>
</feature>
<dbReference type="Pfam" id="PF13671">
    <property type="entry name" value="AAA_33"/>
    <property type="match status" value="1"/>
</dbReference>
<feature type="domain" description="Rab-GAP TBC" evidence="3">
    <location>
        <begin position="1"/>
        <end position="171"/>
    </location>
</feature>
<evidence type="ECO:0000256" key="1">
    <source>
        <dbReference type="SAM" id="Coils"/>
    </source>
</evidence>
<name>A0A7J6PWQ5_PEROL</name>
<organism evidence="4 5">
    <name type="scientific">Perkinsus olseni</name>
    <name type="common">Perkinsus atlanticus</name>
    <dbReference type="NCBI Taxonomy" id="32597"/>
    <lineage>
        <taxon>Eukaryota</taxon>
        <taxon>Sar</taxon>
        <taxon>Alveolata</taxon>
        <taxon>Perkinsozoa</taxon>
        <taxon>Perkinsea</taxon>
        <taxon>Perkinsida</taxon>
        <taxon>Perkinsidae</taxon>
        <taxon>Perkinsus</taxon>
    </lineage>
</organism>
<dbReference type="SUPFAM" id="SSF47923">
    <property type="entry name" value="Ypt/Rab-GAP domain of gyp1p"/>
    <property type="match status" value="2"/>
</dbReference>